<dbReference type="InterPro" id="IPR036412">
    <property type="entry name" value="HAD-like_sf"/>
</dbReference>
<reference evidence="2" key="1">
    <citation type="submission" date="2018-12" db="EMBL/GenBank/DDBJ databases">
        <title>Tengunoibacter tsumagoiensis gen. nov., sp. nov., Dictyobacter kobayashii sp. nov., D. alpinus sp. nov., and D. joshuensis sp. nov. and description of Dictyobacteraceae fam. nov. within the order Ktedonobacterales isolated from Tengu-no-mugimeshi.</title>
        <authorList>
            <person name="Wang C.M."/>
            <person name="Zheng Y."/>
            <person name="Sakai Y."/>
            <person name="Toyoda A."/>
            <person name="Minakuchi Y."/>
            <person name="Abe K."/>
            <person name="Yokota A."/>
            <person name="Yabe S."/>
        </authorList>
    </citation>
    <scope>NUCLEOTIDE SEQUENCE [LARGE SCALE GENOMIC DNA]</scope>
    <source>
        <strain evidence="2">Uno16</strain>
    </source>
</reference>
<dbReference type="InterPro" id="IPR023214">
    <property type="entry name" value="HAD_sf"/>
</dbReference>
<gene>
    <name evidence="1" type="ORF">KDA_50150</name>
</gene>
<dbReference type="InterPro" id="IPR044924">
    <property type="entry name" value="HAD-SF_hydro_IA_REG-2-like_cap"/>
</dbReference>
<sequence length="257" mass="29219">MPIIKAITFDAGDTLIHLWVHKTRRFAYLCKQIGITVAPDAAKLASVACERFFQERYKGPSKHLEWWLTYHLVGLQAAGVQGNLRQLAQDIHELWNQLPETWVLDPEAILTLECLRQRGIRLAVISNWDGNLRQILQDLNILSYFEMVLDSHVVGVRKPDPAIFRLFSQACQLEPAQCIHVGDSPDADGLLALSVGAISVLYDPLECFFSKGGHRISKLSNVVEFLDKVCNVSGKRDSERREVRKHDRETKNLHTRI</sequence>
<keyword evidence="2" id="KW-1185">Reference proteome</keyword>
<dbReference type="NCBIfam" id="TIGR01549">
    <property type="entry name" value="HAD-SF-IA-v1"/>
    <property type="match status" value="1"/>
</dbReference>
<dbReference type="Gene3D" id="3.40.50.1000">
    <property type="entry name" value="HAD superfamily/HAD-like"/>
    <property type="match status" value="1"/>
</dbReference>
<dbReference type="Gene3D" id="1.10.150.720">
    <property type="entry name" value="Haloacid dehalogenase-like hydrolase"/>
    <property type="match status" value="1"/>
</dbReference>
<name>A0A402BDM8_9CHLR</name>
<dbReference type="EMBL" id="BIFT01000002">
    <property type="protein sequence ID" value="GCE29531.1"/>
    <property type="molecule type" value="Genomic_DNA"/>
</dbReference>
<dbReference type="Pfam" id="PF00702">
    <property type="entry name" value="Hydrolase"/>
    <property type="match status" value="1"/>
</dbReference>
<comment type="caution">
    <text evidence="1">The sequence shown here is derived from an EMBL/GenBank/DDBJ whole genome shotgun (WGS) entry which is preliminary data.</text>
</comment>
<dbReference type="SFLD" id="SFLDS00003">
    <property type="entry name" value="Haloacid_Dehalogenase"/>
    <property type="match status" value="1"/>
</dbReference>
<evidence type="ECO:0000313" key="2">
    <source>
        <dbReference type="Proteomes" id="UP000287171"/>
    </source>
</evidence>
<keyword evidence="1" id="KW-0378">Hydrolase</keyword>
<dbReference type="Proteomes" id="UP000287171">
    <property type="component" value="Unassembled WGS sequence"/>
</dbReference>
<dbReference type="PANTHER" id="PTHR46191">
    <property type="match status" value="1"/>
</dbReference>
<protein>
    <submittedName>
        <fullName evidence="1">Hydrolase</fullName>
    </submittedName>
</protein>
<accession>A0A402BDM8</accession>
<evidence type="ECO:0000313" key="1">
    <source>
        <dbReference type="EMBL" id="GCE29531.1"/>
    </source>
</evidence>
<dbReference type="SFLD" id="SFLDG01129">
    <property type="entry name" value="C1.5:_HAD__Beta-PGM__Phosphata"/>
    <property type="match status" value="1"/>
</dbReference>
<dbReference type="InterPro" id="IPR006439">
    <property type="entry name" value="HAD-SF_hydro_IA"/>
</dbReference>
<proteinExistence type="predicted"/>
<dbReference type="InterPro" id="IPR051828">
    <property type="entry name" value="HAD-like_hydrolase_domain"/>
</dbReference>
<organism evidence="1 2">
    <name type="scientific">Dictyobacter alpinus</name>
    <dbReference type="NCBI Taxonomy" id="2014873"/>
    <lineage>
        <taxon>Bacteria</taxon>
        <taxon>Bacillati</taxon>
        <taxon>Chloroflexota</taxon>
        <taxon>Ktedonobacteria</taxon>
        <taxon>Ktedonobacterales</taxon>
        <taxon>Dictyobacteraceae</taxon>
        <taxon>Dictyobacter</taxon>
    </lineage>
</organism>
<dbReference type="RefSeq" id="WP_161982381.1">
    <property type="nucleotide sequence ID" value="NZ_BIFT01000002.1"/>
</dbReference>
<dbReference type="SUPFAM" id="SSF56784">
    <property type="entry name" value="HAD-like"/>
    <property type="match status" value="1"/>
</dbReference>
<dbReference type="PRINTS" id="PR00413">
    <property type="entry name" value="HADHALOGNASE"/>
</dbReference>
<dbReference type="GO" id="GO:0016787">
    <property type="term" value="F:hydrolase activity"/>
    <property type="evidence" value="ECO:0007669"/>
    <property type="project" value="UniProtKB-KW"/>
</dbReference>
<dbReference type="AlphaFoldDB" id="A0A402BDM8"/>
<dbReference type="PANTHER" id="PTHR46191:SF2">
    <property type="entry name" value="HALOACID DEHALOGENASE-LIKE HYDROLASE DOMAIN-CONTAINING PROTEIN 3"/>
    <property type="match status" value="1"/>
</dbReference>